<sequence length="2053" mass="227852">MAPSTVAGPNVRSVDELRNWLQPTDYLAPGSEYMKHLNSFVPGTGDWLRQAKGFYGWKDGKEKGCLWVRGLPGSGKSVFAASTVSILAQIRDNKGQEIPVLFFFFRQIVAKNHDPKYLVRDWAAQLLPFSGALRAKVHALSEEESVENTEMTKLWDALVEGLEEMEKVYCVADALDEMDDQQVSFVEKLTALGRHRPENIKVLLTSRPVPRVEKTLRHLSVEALKLEALQIYPDIARYVASRLSSLEPSLAKGKELLVQEAVCQRAAGLFLYARLTMDSLAEGLHNGTIVEDELPSSLGALPRNLKELYTRILAEHSRRSGITQDQQFTILQCVTQSSRPLRLIELGSIIVLLRKDTLGGLKEAKDLVREACGRLLEILDDESVTVIHHSFTEFARDETRRGEPGAFPVLEEHKAQRMMVQVFLQYLDSCVTLNDVEKTGDEASEDKSSSVDVETEEANLTEEDATIEDEDSDVSDGIEYDSFDNRSGRRRADEKKHQEVQELRRIYPLITYATDNLEYHIKQAESGDTNVFDLLDSYFTPGSRAFEVWLLVKWHQFRRGNVHPLHVAAYLGLSGYAQHLIASGSNVNAQDAEDCTALVYAAEQGHADIVALLLSNSANTNSHDHDGDSPLHLAASHNRVDVTKLLLAAGMSPKRKKSKCTPELILEQLGDDSDQTPLQYACRRGHTQIITLFLEHIDDNDACRCLLWSVQSRKPEAVRVILQTGKAPVDVFVGGRTALAIAADLMEPDLMEVLLQHGADPNLRMEKERWYGREDDANAEIKFKLQPKNGPTALHFLAGVKGNTSIWGDKERGEKCVRLLVDAGADINAQAVGNNTPLHYACKKRFLMFREIGSTEEIMAELLLQYGADPNARCSEGTTALHKMTPQRPNLVDILVRNGADINAKDNNGSTPILSIISSIASDWQNTQASVTDKILFKLLALGADVTVGNDGGWTVVHRMFSAIGKFKNGELWKEFIKAGADLNYRNLFGKTPLLCIKENEYSQPETEKLLQMLAEQGLELQSVDTLDETVLFKLFDQPWPTLESFQKLVSLGCTVLAKDQEGATLLHRCITKGASFEILEFLVNSGADPLTVDKNNNTLLHAFALRHPVTDFTSKLKRLIELGVPTNSQNTSGLTPLHIACATRTESLKLSERNKDLLDLLLDGKLCPISNFNALDQIDASPMHYAASFSEFNVGRLLRLGADPTLKTYEGLTPLHIAARGRQSNVIGLLLSEFKKRHLLAQEIDQTDGSGRTALHYACRSGRPESVSYLLAAGASISVRDSLARTPLHALAELPTENLLWTHRIDAPNKFAAAGLTLGDQERPSLSPTLQVRNSHAVRTRDIIELLEKAGCDIQATDRDGHTPMDVAVQTKCTELVNELKNRGISAQNLTAETPVQKPEVMKEAAELLERIDLSPGAGSKDERPSKYNDRKFREILQQANYSLFDEFVKLGGDISARGDRQNETGLHTLVEWGYVGLLSRFVEQVAGLEKEVDGNENPATLLGHACKQALPRLDIIKVLVEECNVDVNRIVNQGAYVYRGGKCTALHILAAGCYFWNIEALGYLLDHDADIEAKNDHGETPLMVAVGSNYPNGFWKEETMRILLERGADPNVCNNDGMTCLNLSDHANVTRVLLSYGANILVGKCSGLTSAVQAMDTDAAKVLLDVGADPNKDHLLYEAGRPNDGYQDEDDSMRNQVRREMISLLLEHGADPFAYHDDGSSIIQKLIEEHGILDLFWEIPDFPVELRGHGGRTPLISACYPTVTPASETYGCDIDKQTAVCLPEAARMLIRKGADVNAKDDLGRTPLHWICKMPVELDEAHQVVFKTLLDSFPDMMHQQDNQGFSPFQLAISNEHTHHWITSYLISHGIDPNAPDPAGNTALHYLTPQLVGDKTKALATAERFRYFLSLGLLINHRNKLGETALFQFICTSWEGTWDPARIEGFPTYAIKNDISHLKALTLFLDAGADLQTQNKEGENLLHATAKRWRNKEFVEGDQLKDMLGIFQELMARGLDPRAEDAECRTAIDVAVASGHSFLISLFGPKERGMTQK</sequence>
<feature type="repeat" description="ANK" evidence="3">
    <location>
        <begin position="1844"/>
        <end position="1878"/>
    </location>
</feature>
<keyword evidence="2 3" id="KW-0040">ANK repeat</keyword>
<dbReference type="Proteomes" id="UP000256328">
    <property type="component" value="Unassembled WGS sequence"/>
</dbReference>
<dbReference type="EMBL" id="PDLN01000020">
    <property type="protein sequence ID" value="RDW59222.1"/>
    <property type="molecule type" value="Genomic_DNA"/>
</dbReference>
<dbReference type="Gene3D" id="3.40.50.300">
    <property type="entry name" value="P-loop containing nucleotide triphosphate hydrolases"/>
    <property type="match status" value="1"/>
</dbReference>
<dbReference type="SUPFAM" id="SSF48403">
    <property type="entry name" value="Ankyrin repeat"/>
    <property type="match status" value="6"/>
</dbReference>
<dbReference type="PROSITE" id="PS50088">
    <property type="entry name" value="ANK_REPEAT"/>
    <property type="match status" value="10"/>
</dbReference>
<feature type="repeat" description="ANK" evidence="3">
    <location>
        <begin position="1062"/>
        <end position="1095"/>
    </location>
</feature>
<evidence type="ECO:0000313" key="7">
    <source>
        <dbReference type="Proteomes" id="UP000256328"/>
    </source>
</evidence>
<dbReference type="InterPro" id="IPR002110">
    <property type="entry name" value="Ankyrin_rpt"/>
</dbReference>
<evidence type="ECO:0000259" key="5">
    <source>
        <dbReference type="Pfam" id="PF24883"/>
    </source>
</evidence>
<dbReference type="PANTHER" id="PTHR24123">
    <property type="entry name" value="ANKYRIN REPEAT-CONTAINING"/>
    <property type="match status" value="1"/>
</dbReference>
<feature type="repeat" description="ANK" evidence="3">
    <location>
        <begin position="734"/>
        <end position="766"/>
    </location>
</feature>
<reference evidence="6 7" key="1">
    <citation type="journal article" date="2018" name="IMA Fungus">
        <title>IMA Genome-F 9: Draft genome sequence of Annulohypoxylon stygium, Aspergillus mulundensis, Berkeleyomyces basicola (syn. Thielaviopsis basicola), Ceratocystis smalleyi, two Cercospora beticola strains, Coleophoma cylindrospora, Fusarium fracticaudum, Phialophora cf. hyalina, and Morchella septimelata.</title>
        <authorList>
            <person name="Wingfield B.D."/>
            <person name="Bills G.F."/>
            <person name="Dong Y."/>
            <person name="Huang W."/>
            <person name="Nel W.J."/>
            <person name="Swalarsk-Parry B.S."/>
            <person name="Vaghefi N."/>
            <person name="Wilken P.M."/>
            <person name="An Z."/>
            <person name="de Beer Z.W."/>
            <person name="De Vos L."/>
            <person name="Chen L."/>
            <person name="Duong T.A."/>
            <person name="Gao Y."/>
            <person name="Hammerbacher A."/>
            <person name="Kikkert J.R."/>
            <person name="Li Y."/>
            <person name="Li H."/>
            <person name="Li K."/>
            <person name="Li Q."/>
            <person name="Liu X."/>
            <person name="Ma X."/>
            <person name="Naidoo K."/>
            <person name="Pethybridge S.J."/>
            <person name="Sun J."/>
            <person name="Steenkamp E.T."/>
            <person name="van der Nest M.A."/>
            <person name="van Wyk S."/>
            <person name="Wingfield M.J."/>
            <person name="Xiong C."/>
            <person name="Yue Q."/>
            <person name="Zhang X."/>
        </authorList>
    </citation>
    <scope>NUCLEOTIDE SEQUENCE [LARGE SCALE GENOMIC DNA]</scope>
    <source>
        <strain evidence="6 7">BP5796</strain>
    </source>
</reference>
<dbReference type="InterPro" id="IPR051165">
    <property type="entry name" value="Multifunctional_ANK_Repeat"/>
</dbReference>
<name>A0A3D8QBJ7_9HELO</name>
<evidence type="ECO:0000256" key="3">
    <source>
        <dbReference type="PROSITE-ProRule" id="PRU00023"/>
    </source>
</evidence>
<gene>
    <name evidence="6" type="ORF">BP5796_12146</name>
</gene>
<dbReference type="PANTHER" id="PTHR24123:SF33">
    <property type="entry name" value="PROTEIN HOS4"/>
    <property type="match status" value="1"/>
</dbReference>
<dbReference type="SUPFAM" id="SSF52540">
    <property type="entry name" value="P-loop containing nucleoside triphosphate hydrolases"/>
    <property type="match status" value="1"/>
</dbReference>
<comment type="caution">
    <text evidence="6">The sequence shown here is derived from an EMBL/GenBank/DDBJ whole genome shotgun (WGS) entry which is preliminary data.</text>
</comment>
<dbReference type="Pfam" id="PF00023">
    <property type="entry name" value="Ank"/>
    <property type="match status" value="3"/>
</dbReference>
<feature type="compositionally biased region" description="Basic and acidic residues" evidence="4">
    <location>
        <begin position="483"/>
        <end position="495"/>
    </location>
</feature>
<dbReference type="PROSITE" id="PS50297">
    <property type="entry name" value="ANK_REP_REGION"/>
    <property type="match status" value="7"/>
</dbReference>
<feature type="repeat" description="ANK" evidence="3">
    <location>
        <begin position="1579"/>
        <end position="1617"/>
    </location>
</feature>
<dbReference type="SMART" id="SM00248">
    <property type="entry name" value="ANK"/>
    <property type="match status" value="28"/>
</dbReference>
<feature type="repeat" description="ANK" evidence="3">
    <location>
        <begin position="626"/>
        <end position="658"/>
    </location>
</feature>
<organism evidence="6 7">
    <name type="scientific">Coleophoma crateriformis</name>
    <dbReference type="NCBI Taxonomy" id="565419"/>
    <lineage>
        <taxon>Eukaryota</taxon>
        <taxon>Fungi</taxon>
        <taxon>Dikarya</taxon>
        <taxon>Ascomycota</taxon>
        <taxon>Pezizomycotina</taxon>
        <taxon>Leotiomycetes</taxon>
        <taxon>Helotiales</taxon>
        <taxon>Dermateaceae</taxon>
        <taxon>Coleophoma</taxon>
    </lineage>
</organism>
<protein>
    <recommendedName>
        <fullName evidence="5">Nephrocystin 3-like N-terminal domain-containing protein</fullName>
    </recommendedName>
</protein>
<feature type="compositionally biased region" description="Acidic residues" evidence="4">
    <location>
        <begin position="453"/>
        <end position="482"/>
    </location>
</feature>
<dbReference type="InterPro" id="IPR056884">
    <property type="entry name" value="NPHP3-like_N"/>
</dbReference>
<evidence type="ECO:0000256" key="1">
    <source>
        <dbReference type="ARBA" id="ARBA00022737"/>
    </source>
</evidence>
<feature type="compositionally biased region" description="Basic and acidic residues" evidence="4">
    <location>
        <begin position="439"/>
        <end position="449"/>
    </location>
</feature>
<feature type="repeat" description="ANK" evidence="3">
    <location>
        <begin position="560"/>
        <end position="592"/>
    </location>
</feature>
<evidence type="ECO:0000256" key="2">
    <source>
        <dbReference type="ARBA" id="ARBA00023043"/>
    </source>
</evidence>
<feature type="repeat" description="ANK" evidence="3">
    <location>
        <begin position="593"/>
        <end position="625"/>
    </location>
</feature>
<dbReference type="PRINTS" id="PR01415">
    <property type="entry name" value="ANKYRIN"/>
</dbReference>
<dbReference type="OrthoDB" id="21416at2759"/>
<evidence type="ECO:0000256" key="4">
    <source>
        <dbReference type="SAM" id="MobiDB-lite"/>
    </source>
</evidence>
<evidence type="ECO:0000313" key="6">
    <source>
        <dbReference type="EMBL" id="RDW59222.1"/>
    </source>
</evidence>
<dbReference type="Gene3D" id="1.25.40.20">
    <property type="entry name" value="Ankyrin repeat-containing domain"/>
    <property type="match status" value="10"/>
</dbReference>
<feature type="region of interest" description="Disordered" evidence="4">
    <location>
        <begin position="439"/>
        <end position="495"/>
    </location>
</feature>
<dbReference type="Pfam" id="PF12796">
    <property type="entry name" value="Ank_2"/>
    <property type="match status" value="6"/>
</dbReference>
<feature type="repeat" description="ANK" evidence="3">
    <location>
        <begin position="1251"/>
        <end position="1283"/>
    </location>
</feature>
<dbReference type="InterPro" id="IPR027417">
    <property type="entry name" value="P-loop_NTPase"/>
</dbReference>
<dbReference type="InterPro" id="IPR036770">
    <property type="entry name" value="Ankyrin_rpt-contain_sf"/>
</dbReference>
<keyword evidence="7" id="KW-1185">Reference proteome</keyword>
<dbReference type="Pfam" id="PF24883">
    <property type="entry name" value="NPHP3_N"/>
    <property type="match status" value="1"/>
</dbReference>
<proteinExistence type="predicted"/>
<feature type="repeat" description="ANK" evidence="3">
    <location>
        <begin position="1211"/>
        <end position="1233"/>
    </location>
</feature>
<feature type="repeat" description="ANK" evidence="3">
    <location>
        <begin position="833"/>
        <end position="875"/>
    </location>
</feature>
<accession>A0A3D8QBJ7</accession>
<keyword evidence="1" id="KW-0677">Repeat</keyword>
<feature type="domain" description="Nephrocystin 3-like N-terminal" evidence="5">
    <location>
        <begin position="43"/>
        <end position="207"/>
    </location>
</feature>